<dbReference type="AlphaFoldDB" id="A0A239C2S0"/>
<feature type="transmembrane region" description="Helical" evidence="2">
    <location>
        <begin position="74"/>
        <end position="94"/>
    </location>
</feature>
<sequence>MTVTVQGSPADLPVPARAPAVHGAPGPAAAAVPPEIAERPGRCLPGGVAVLAALAAAGGTAALLLGPVGSSPVVRGSAVAVLAALTALTALGLARGRPGSVWMLSRHGAYRGTVRRTGLLWISPLLVRRRVDTSLRHWRSSPIEATDACGTPLQATVLVVWRVRDTARAAFTVHDHVRYLREQVEAAVTRCVSRLPADDFRGPGPTLRHTDRLADDLTRILVEDLRPVGVEVFSAQPVRVDYAPAVAAAMRRAQVAALDARHRRAALDEALTAVGETVRGLLDRGLVDLDDYERKALVRDLTVAYCTARPAEGAAPPV</sequence>
<feature type="region of interest" description="Disordered" evidence="1">
    <location>
        <begin position="1"/>
        <end position="32"/>
    </location>
</feature>
<dbReference type="InterPro" id="IPR001107">
    <property type="entry name" value="Band_7"/>
</dbReference>
<evidence type="ECO:0000256" key="2">
    <source>
        <dbReference type="SAM" id="Phobius"/>
    </source>
</evidence>
<dbReference type="Pfam" id="PF01145">
    <property type="entry name" value="Band_7"/>
    <property type="match status" value="1"/>
</dbReference>
<protein>
    <submittedName>
        <fullName evidence="4">SPFH domain / Band 7 family protein</fullName>
    </submittedName>
</protein>
<dbReference type="InterPro" id="IPR036013">
    <property type="entry name" value="Band_7/SPFH_dom_sf"/>
</dbReference>
<evidence type="ECO:0000313" key="4">
    <source>
        <dbReference type="EMBL" id="SNS14192.1"/>
    </source>
</evidence>
<dbReference type="SUPFAM" id="SSF117892">
    <property type="entry name" value="Band 7/SPFH domain"/>
    <property type="match status" value="1"/>
</dbReference>
<proteinExistence type="predicted"/>
<feature type="domain" description="Band 7" evidence="3">
    <location>
        <begin position="91"/>
        <end position="254"/>
    </location>
</feature>
<evidence type="ECO:0000313" key="5">
    <source>
        <dbReference type="Proteomes" id="UP000198280"/>
    </source>
</evidence>
<accession>A0A239C2S0</accession>
<dbReference type="SMART" id="SM00244">
    <property type="entry name" value="PHB"/>
    <property type="match status" value="1"/>
</dbReference>
<keyword evidence="5" id="KW-1185">Reference proteome</keyword>
<evidence type="ECO:0000259" key="3">
    <source>
        <dbReference type="SMART" id="SM00244"/>
    </source>
</evidence>
<dbReference type="Gene3D" id="3.30.479.30">
    <property type="entry name" value="Band 7 domain"/>
    <property type="match status" value="1"/>
</dbReference>
<keyword evidence="2" id="KW-0812">Transmembrane</keyword>
<dbReference type="RefSeq" id="WP_089222993.1">
    <property type="nucleotide sequence ID" value="NZ_FZOF01000003.1"/>
</dbReference>
<evidence type="ECO:0000256" key="1">
    <source>
        <dbReference type="SAM" id="MobiDB-lite"/>
    </source>
</evidence>
<dbReference type="PANTHER" id="PTHR43446">
    <property type="entry name" value="MEMBRANE PROTEIN-RELATED"/>
    <property type="match status" value="1"/>
</dbReference>
<keyword evidence="2" id="KW-0472">Membrane</keyword>
<dbReference type="OrthoDB" id="4152188at2"/>
<feature type="transmembrane region" description="Helical" evidence="2">
    <location>
        <begin position="48"/>
        <end position="68"/>
    </location>
</feature>
<name>A0A239C2S0_9ACTN</name>
<gene>
    <name evidence="4" type="ORF">SAMN05216252_103321</name>
</gene>
<reference evidence="4 5" key="1">
    <citation type="submission" date="2017-06" db="EMBL/GenBank/DDBJ databases">
        <authorList>
            <person name="Kim H.J."/>
            <person name="Triplett B.A."/>
        </authorList>
    </citation>
    <scope>NUCLEOTIDE SEQUENCE [LARGE SCALE GENOMIC DNA]</scope>
    <source>
        <strain evidence="4 5">CGMCC 4.1858</strain>
    </source>
</reference>
<feature type="compositionally biased region" description="Low complexity" evidence="1">
    <location>
        <begin position="13"/>
        <end position="32"/>
    </location>
</feature>
<dbReference type="PANTHER" id="PTHR43446:SF1">
    <property type="entry name" value="BAND 7 DOMAIN-CONTAINING PROTEIN"/>
    <property type="match status" value="1"/>
</dbReference>
<dbReference type="Proteomes" id="UP000198280">
    <property type="component" value="Unassembled WGS sequence"/>
</dbReference>
<keyword evidence="2" id="KW-1133">Transmembrane helix</keyword>
<dbReference type="EMBL" id="FZOF01000003">
    <property type="protein sequence ID" value="SNS14192.1"/>
    <property type="molecule type" value="Genomic_DNA"/>
</dbReference>
<organism evidence="4 5">
    <name type="scientific">Actinacidiphila glaucinigra</name>
    <dbReference type="NCBI Taxonomy" id="235986"/>
    <lineage>
        <taxon>Bacteria</taxon>
        <taxon>Bacillati</taxon>
        <taxon>Actinomycetota</taxon>
        <taxon>Actinomycetes</taxon>
        <taxon>Kitasatosporales</taxon>
        <taxon>Streptomycetaceae</taxon>
        <taxon>Actinacidiphila</taxon>
    </lineage>
</organism>